<feature type="region of interest" description="Disordered" evidence="9">
    <location>
        <begin position="46"/>
        <end position="66"/>
    </location>
</feature>
<comment type="subunit">
    <text evidence="8">Homodimer, forms a heterotetramer with a Cas2 homodimer.</text>
</comment>
<feature type="binding site" evidence="8">
    <location>
        <position position="175"/>
    </location>
    <ligand>
        <name>Mn(2+)</name>
        <dbReference type="ChEBI" id="CHEBI:29035"/>
    </ligand>
</feature>
<dbReference type="NCBIfam" id="TIGR00287">
    <property type="entry name" value="cas1"/>
    <property type="match status" value="1"/>
</dbReference>
<evidence type="ECO:0000256" key="3">
    <source>
        <dbReference type="ARBA" id="ARBA00022759"/>
    </source>
</evidence>
<evidence type="ECO:0000256" key="2">
    <source>
        <dbReference type="ARBA" id="ARBA00022723"/>
    </source>
</evidence>
<keyword evidence="11" id="KW-1185">Reference proteome</keyword>
<reference evidence="10 11" key="1">
    <citation type="submission" date="2023-07" db="EMBL/GenBank/DDBJ databases">
        <title>Sequencing the genomes of 1000 actinobacteria strains.</title>
        <authorList>
            <person name="Klenk H.-P."/>
        </authorList>
    </citation>
    <scope>NUCLEOTIDE SEQUENCE [LARGE SCALE GENOMIC DNA]</scope>
    <source>
        <strain evidence="10 11">DSM 15539</strain>
    </source>
</reference>
<sequence length="329" mass="36426">MSYSQDALTFSTIPPSYQIRIEDRVSFLYLDYCLVRQDRTGVIAIRNSHNDDNDNGADPHDDTPMQGVDSAQIQRLQLPVAGLGVLCLGPGTSISNAAITSCTRSGCTVVFSGGGGINAYSHATPLTSSARWAIAQARMFASDEYLKEAAVKLYSKQFGAQKMPTARIAVMRGVEGRMMRNLYREEAKKAKIRGFKRDTKATDPVNTGLNVANSIMYGLAATACAAIGVNPALGIIHRGDIRALLFDLADLYKACIVIPLVFRHAHDQNPIESIRKELRQEIFKRKLMEDLLETLMMVLKPHLPDRHDDRLIDDEGEVAGHIRYDKDEE</sequence>
<dbReference type="Gene3D" id="1.20.120.920">
    <property type="entry name" value="CRISPR-associated endonuclease Cas1, C-terminal domain"/>
    <property type="match status" value="1"/>
</dbReference>
<dbReference type="Gene3D" id="3.100.10.20">
    <property type="entry name" value="CRISPR-associated endonuclease Cas1, N-terminal domain"/>
    <property type="match status" value="1"/>
</dbReference>
<evidence type="ECO:0000256" key="1">
    <source>
        <dbReference type="ARBA" id="ARBA00022722"/>
    </source>
</evidence>
<dbReference type="EMBL" id="JAVDUJ010000001">
    <property type="protein sequence ID" value="MDR6939701.1"/>
    <property type="molecule type" value="Genomic_DNA"/>
</dbReference>
<evidence type="ECO:0000256" key="9">
    <source>
        <dbReference type="SAM" id="MobiDB-lite"/>
    </source>
</evidence>
<evidence type="ECO:0000256" key="4">
    <source>
        <dbReference type="ARBA" id="ARBA00022801"/>
    </source>
</evidence>
<proteinExistence type="inferred from homology"/>
<organism evidence="10 11">
    <name type="scientific">Arcanobacterium hippocoleae</name>
    <dbReference type="NCBI Taxonomy" id="149017"/>
    <lineage>
        <taxon>Bacteria</taxon>
        <taxon>Bacillati</taxon>
        <taxon>Actinomycetota</taxon>
        <taxon>Actinomycetes</taxon>
        <taxon>Actinomycetales</taxon>
        <taxon>Actinomycetaceae</taxon>
        <taxon>Arcanobacterium</taxon>
    </lineage>
</organism>
<evidence type="ECO:0000256" key="7">
    <source>
        <dbReference type="ARBA" id="ARBA00023125"/>
    </source>
</evidence>
<evidence type="ECO:0000256" key="6">
    <source>
        <dbReference type="ARBA" id="ARBA00023118"/>
    </source>
</evidence>
<evidence type="ECO:0000256" key="8">
    <source>
        <dbReference type="HAMAP-Rule" id="MF_01470"/>
    </source>
</evidence>
<keyword evidence="4 8" id="KW-0378">Hydrolase</keyword>
<keyword evidence="6 8" id="KW-0051">Antiviral defense</keyword>
<evidence type="ECO:0000313" key="10">
    <source>
        <dbReference type="EMBL" id="MDR6939701.1"/>
    </source>
</evidence>
<dbReference type="InterPro" id="IPR042211">
    <property type="entry name" value="CRISPR-assoc_Cas1_N"/>
</dbReference>
<keyword evidence="3 8" id="KW-0255">Endonuclease</keyword>
<dbReference type="Proteomes" id="UP001266099">
    <property type="component" value="Unassembled WGS sequence"/>
</dbReference>
<name>A0ABU1T377_9ACTO</name>
<protein>
    <recommendedName>
        <fullName evidence="8">CRISPR-associated endonuclease Cas1</fullName>
        <ecNumber evidence="8">3.1.-.-</ecNumber>
    </recommendedName>
</protein>
<evidence type="ECO:0000256" key="5">
    <source>
        <dbReference type="ARBA" id="ARBA00022842"/>
    </source>
</evidence>
<dbReference type="InterPro" id="IPR019851">
    <property type="entry name" value="CRISPR-assoc_Cas1_ECOLI"/>
</dbReference>
<dbReference type="HAMAP" id="MF_01470">
    <property type="entry name" value="Cas1"/>
    <property type="match status" value="1"/>
</dbReference>
<accession>A0ABU1T377</accession>
<keyword evidence="7 8" id="KW-0238">DNA-binding</keyword>
<comment type="cofactor">
    <cofactor evidence="8">
        <name>Mg(2+)</name>
        <dbReference type="ChEBI" id="CHEBI:18420"/>
    </cofactor>
    <cofactor evidence="8">
        <name>Mn(2+)</name>
        <dbReference type="ChEBI" id="CHEBI:29035"/>
    </cofactor>
</comment>
<keyword evidence="1 8" id="KW-0540">Nuclease</keyword>
<dbReference type="NCBIfam" id="TIGR03638">
    <property type="entry name" value="cas1_ECOLI"/>
    <property type="match status" value="1"/>
</dbReference>
<keyword evidence="8" id="KW-0464">Manganese</keyword>
<dbReference type="RefSeq" id="WP_309956583.1">
    <property type="nucleotide sequence ID" value="NZ_JAVDUJ010000001.1"/>
</dbReference>
<dbReference type="PANTHER" id="PTHR34353">
    <property type="entry name" value="CRISPR-ASSOCIATED ENDONUCLEASE CAS1 1"/>
    <property type="match status" value="1"/>
</dbReference>
<evidence type="ECO:0000313" key="11">
    <source>
        <dbReference type="Proteomes" id="UP001266099"/>
    </source>
</evidence>
<dbReference type="InterPro" id="IPR002729">
    <property type="entry name" value="CRISPR-assoc_Cas1"/>
</dbReference>
<comment type="similarity">
    <text evidence="8">Belongs to the CRISPR-associated endonuclease Cas1 family.</text>
</comment>
<feature type="compositionally biased region" description="Basic and acidic residues" evidence="9">
    <location>
        <begin position="48"/>
        <end position="63"/>
    </location>
</feature>
<dbReference type="InterPro" id="IPR050646">
    <property type="entry name" value="Cas1"/>
</dbReference>
<dbReference type="PANTHER" id="PTHR34353:SF3">
    <property type="entry name" value="CRISPR-ASSOCIATED ENDONUCLEASE CAS1"/>
    <property type="match status" value="1"/>
</dbReference>
<keyword evidence="5 8" id="KW-0460">Magnesium</keyword>
<comment type="function">
    <text evidence="8">CRISPR (clustered regularly interspaced short palindromic repeat), is an adaptive immune system that provides protection against mobile genetic elements (viruses, transposable elements and conjugative plasmids). CRISPR clusters contain spacers, sequences complementary to antecedent mobile elements, and target invading nucleic acids. CRISPR clusters are transcribed and processed into CRISPR RNA (crRNA). Acts as a dsDNA endonuclease. Involved in the integration of spacer DNA into the CRISPR cassette.</text>
</comment>
<gene>
    <name evidence="8" type="primary">cas1</name>
    <name evidence="10" type="ORF">J2S36_001244</name>
</gene>
<dbReference type="EC" id="3.1.-.-" evidence="8"/>
<comment type="caution">
    <text evidence="10">The sequence shown here is derived from an EMBL/GenBank/DDBJ whole genome shotgun (WGS) entry which is preliminary data.</text>
</comment>
<dbReference type="Pfam" id="PF01867">
    <property type="entry name" value="Cas_Cas1"/>
    <property type="match status" value="1"/>
</dbReference>
<keyword evidence="2 8" id="KW-0479">Metal-binding</keyword>
<feature type="binding site" evidence="8">
    <location>
        <position position="237"/>
    </location>
    <ligand>
        <name>Mn(2+)</name>
        <dbReference type="ChEBI" id="CHEBI:29035"/>
    </ligand>
</feature>
<feature type="binding site" evidence="8">
    <location>
        <position position="250"/>
    </location>
    <ligand>
        <name>Mn(2+)</name>
        <dbReference type="ChEBI" id="CHEBI:29035"/>
    </ligand>
</feature>
<dbReference type="InterPro" id="IPR042206">
    <property type="entry name" value="CRISPR-assoc_Cas1_C"/>
</dbReference>